<feature type="domain" description="DUF6810" evidence="2">
    <location>
        <begin position="52"/>
        <end position="188"/>
    </location>
</feature>
<evidence type="ECO:0000256" key="1">
    <source>
        <dbReference type="SAM" id="SignalP"/>
    </source>
</evidence>
<evidence type="ECO:0000259" key="2">
    <source>
        <dbReference type="Pfam" id="PF20650"/>
    </source>
</evidence>
<accession>A0AAJ6CSU1</accession>
<feature type="chain" id="PRO_5042476380" description="DUF6810 domain-containing protein" evidence="1">
    <location>
        <begin position="30"/>
        <end position="192"/>
    </location>
</feature>
<dbReference type="AlphaFoldDB" id="A0AAJ6CSU1"/>
<dbReference type="InterPro" id="IPR049216">
    <property type="entry name" value="DUF6810"/>
</dbReference>
<sequence length="192" mass="20039">MRSKYPALHSYQLSLIIALASTVLVTALAACGSSESEEVIFPQISDPGSVFTIDDVKATGYKESSSYSTEGLPGAIDVSFGFLRVGGGDPYDYELRFYDSHQAAIDQGTAMAEEGTGADAILSEDDATYKDGVKNRRMIIGGGAGGGARSGIGPKFGTYAIFGNVIMLCQGSDPEVSLERCGLMANALVPGE</sequence>
<dbReference type="Pfam" id="PF20650">
    <property type="entry name" value="DUF6810"/>
    <property type="match status" value="1"/>
</dbReference>
<dbReference type="Proteomes" id="UP001321249">
    <property type="component" value="Unassembled WGS sequence"/>
</dbReference>
<name>A0AAJ6CSU1_9CHLR</name>
<evidence type="ECO:0000313" key="4">
    <source>
        <dbReference type="EMBL" id="WFG39608.1"/>
    </source>
</evidence>
<dbReference type="RefSeq" id="WP_342823480.1">
    <property type="nucleotide sequence ID" value="NZ_CP046146.1"/>
</dbReference>
<dbReference type="Proteomes" id="UP001219901">
    <property type="component" value="Chromosome"/>
</dbReference>
<keyword evidence="5" id="KW-1185">Reference proteome</keyword>
<protein>
    <recommendedName>
        <fullName evidence="2">DUF6810 domain-containing protein</fullName>
    </recommendedName>
</protein>
<reference evidence="4" key="2">
    <citation type="journal article" date="2023" name="Nat. Commun.">
        <title>Cultivation of marine bacteria of the SAR202 clade.</title>
        <authorList>
            <person name="Lim Y."/>
            <person name="Seo J.H."/>
            <person name="Giovannoni S.J."/>
            <person name="Kang I."/>
            <person name="Cho J.C."/>
        </authorList>
    </citation>
    <scope>NUCLEOTIDE SEQUENCE</scope>
    <source>
        <strain evidence="4">JH1073</strain>
    </source>
</reference>
<reference evidence="5" key="3">
    <citation type="submission" date="2023-06" db="EMBL/GenBank/DDBJ databases">
        <title>Pangenomics reveal diversification of enzyme families and niche specialization in globally abundant SAR202 bacteria.</title>
        <authorList>
            <person name="Saw J.H.W."/>
        </authorList>
    </citation>
    <scope>NUCLEOTIDE SEQUENCE [LARGE SCALE GENOMIC DNA]</scope>
    <source>
        <strain evidence="5">JH1073</strain>
    </source>
</reference>
<evidence type="ECO:0000313" key="3">
    <source>
        <dbReference type="EMBL" id="MDG0865646.1"/>
    </source>
</evidence>
<evidence type="ECO:0000313" key="5">
    <source>
        <dbReference type="Proteomes" id="UP001219901"/>
    </source>
</evidence>
<dbReference type="EMBL" id="WMBE01000001">
    <property type="protein sequence ID" value="MDG0865646.1"/>
    <property type="molecule type" value="Genomic_DNA"/>
</dbReference>
<reference evidence="5 6" key="1">
    <citation type="submission" date="2019-11" db="EMBL/GenBank/DDBJ databases">
        <authorList>
            <person name="Cho J.-C."/>
        </authorList>
    </citation>
    <scope>NUCLEOTIDE SEQUENCE [LARGE SCALE GENOMIC DNA]</scope>
    <source>
        <strain evidence="4 5">JH1073</strain>
        <strain evidence="3 6">JH702</strain>
    </source>
</reference>
<dbReference type="PROSITE" id="PS51257">
    <property type="entry name" value="PROKAR_LIPOPROTEIN"/>
    <property type="match status" value="1"/>
</dbReference>
<organism evidence="4 5">
    <name type="scientific">Candidatus Lucifugimonas marina</name>
    <dbReference type="NCBI Taxonomy" id="3038979"/>
    <lineage>
        <taxon>Bacteria</taxon>
        <taxon>Bacillati</taxon>
        <taxon>Chloroflexota</taxon>
        <taxon>Dehalococcoidia</taxon>
        <taxon>SAR202 cluster</taxon>
        <taxon>Candidatus Lucifugimonadales</taxon>
        <taxon>Candidatus Lucifugimonadaceae</taxon>
        <taxon>Candidatus Lucifugimonas</taxon>
    </lineage>
</organism>
<evidence type="ECO:0000313" key="6">
    <source>
        <dbReference type="Proteomes" id="UP001321249"/>
    </source>
</evidence>
<gene>
    <name evidence="3" type="ORF">GKO46_00980</name>
    <name evidence="4" type="ORF">GKO48_08245</name>
</gene>
<keyword evidence="1" id="KW-0732">Signal</keyword>
<proteinExistence type="predicted"/>
<feature type="signal peptide" evidence="1">
    <location>
        <begin position="1"/>
        <end position="29"/>
    </location>
</feature>
<dbReference type="EMBL" id="CP046147">
    <property type="protein sequence ID" value="WFG39608.1"/>
    <property type="molecule type" value="Genomic_DNA"/>
</dbReference>